<dbReference type="Gene3D" id="1.10.1200.270">
    <property type="entry name" value="Methyltransferase, alpha-helical capping domain"/>
    <property type="match status" value="1"/>
</dbReference>
<protein>
    <submittedName>
        <fullName evidence="3">Uncharacterized protein</fullName>
    </submittedName>
</protein>
<dbReference type="InterPro" id="IPR029063">
    <property type="entry name" value="SAM-dependent_MTases_sf"/>
</dbReference>
<evidence type="ECO:0000313" key="3">
    <source>
        <dbReference type="EMBL" id="KAG9453926.1"/>
    </source>
</evidence>
<keyword evidence="4" id="KW-1185">Reference proteome</keyword>
<evidence type="ECO:0000256" key="2">
    <source>
        <dbReference type="ARBA" id="ARBA00022842"/>
    </source>
</evidence>
<gene>
    <name evidence="3" type="ORF">H6P81_006830</name>
</gene>
<sequence>MGEESSIMDLKEVLCMKGGEGDASYFKSSFFMSKVNSFTSPMVEKAIRDLCRDKNFSDEVFTIADLGSASGPGTLSVIAGVVSVVAEISREANWRLPEFRLCLNDLPTNDFNTVFRNLGPFHEMVKKRGTGKEEGLSCFVAGVPGSFYGRLFPKEDVHFVRASYCVHWLSRVPAGLRTEEGLPLNKGKIYISKTSPPGVWEAYLKQFQSDFSVFLKHRSKEIIPDGRMIIIFRGRPTPDPTGEQASYNYPWEMMADSLSLMVQEGTLEKEKVDSFDLPYYIPCSEEIVEEINKEGSFAIERVEIFSLDHKYEGDQEDDVAAAKKTADNVRSFSEPVIASHFGDEILDDLYRKFARIVEVSPSASNMVTSIFVGLKKKGTAVAQKI</sequence>
<dbReference type="Pfam" id="PF03492">
    <property type="entry name" value="Methyltransf_7"/>
    <property type="match status" value="1"/>
</dbReference>
<dbReference type="AlphaFoldDB" id="A0AAV7F154"/>
<dbReference type="GO" id="GO:0046872">
    <property type="term" value="F:metal ion binding"/>
    <property type="evidence" value="ECO:0007669"/>
    <property type="project" value="UniProtKB-KW"/>
</dbReference>
<keyword evidence="2" id="KW-0460">Magnesium</keyword>
<dbReference type="Proteomes" id="UP000825729">
    <property type="component" value="Unassembled WGS sequence"/>
</dbReference>
<dbReference type="Gene3D" id="3.40.50.150">
    <property type="entry name" value="Vaccinia Virus protein VP39"/>
    <property type="match status" value="1"/>
</dbReference>
<dbReference type="PANTHER" id="PTHR31009">
    <property type="entry name" value="S-ADENOSYL-L-METHIONINE:CARBOXYL METHYLTRANSFERASE FAMILY PROTEIN"/>
    <property type="match status" value="1"/>
</dbReference>
<dbReference type="InterPro" id="IPR042086">
    <property type="entry name" value="MeTrfase_capping"/>
</dbReference>
<dbReference type="EMBL" id="JAINDJ010000003">
    <property type="protein sequence ID" value="KAG9453926.1"/>
    <property type="molecule type" value="Genomic_DNA"/>
</dbReference>
<dbReference type="GO" id="GO:0008168">
    <property type="term" value="F:methyltransferase activity"/>
    <property type="evidence" value="ECO:0007669"/>
    <property type="project" value="InterPro"/>
</dbReference>
<dbReference type="SUPFAM" id="SSF53335">
    <property type="entry name" value="S-adenosyl-L-methionine-dependent methyltransferases"/>
    <property type="match status" value="1"/>
</dbReference>
<dbReference type="InterPro" id="IPR005299">
    <property type="entry name" value="MeTrfase_7"/>
</dbReference>
<evidence type="ECO:0000256" key="1">
    <source>
        <dbReference type="ARBA" id="ARBA00022723"/>
    </source>
</evidence>
<accession>A0AAV7F154</accession>
<keyword evidence="1" id="KW-0479">Metal-binding</keyword>
<organism evidence="3 4">
    <name type="scientific">Aristolochia fimbriata</name>
    <name type="common">White veined hardy Dutchman's pipe vine</name>
    <dbReference type="NCBI Taxonomy" id="158543"/>
    <lineage>
        <taxon>Eukaryota</taxon>
        <taxon>Viridiplantae</taxon>
        <taxon>Streptophyta</taxon>
        <taxon>Embryophyta</taxon>
        <taxon>Tracheophyta</taxon>
        <taxon>Spermatophyta</taxon>
        <taxon>Magnoliopsida</taxon>
        <taxon>Magnoliidae</taxon>
        <taxon>Piperales</taxon>
        <taxon>Aristolochiaceae</taxon>
        <taxon>Aristolochia</taxon>
    </lineage>
</organism>
<evidence type="ECO:0000313" key="4">
    <source>
        <dbReference type="Proteomes" id="UP000825729"/>
    </source>
</evidence>
<name>A0AAV7F154_ARIFI</name>
<proteinExistence type="predicted"/>
<reference evidence="3 4" key="1">
    <citation type="submission" date="2021-07" db="EMBL/GenBank/DDBJ databases">
        <title>The Aristolochia fimbriata genome: insights into angiosperm evolution, floral development and chemical biosynthesis.</title>
        <authorList>
            <person name="Jiao Y."/>
        </authorList>
    </citation>
    <scope>NUCLEOTIDE SEQUENCE [LARGE SCALE GENOMIC DNA]</scope>
    <source>
        <strain evidence="3">IBCAS-2021</strain>
        <tissue evidence="3">Leaf</tissue>
    </source>
</reference>
<comment type="caution">
    <text evidence="3">The sequence shown here is derived from an EMBL/GenBank/DDBJ whole genome shotgun (WGS) entry which is preliminary data.</text>
</comment>